<reference evidence="3" key="2">
    <citation type="journal article" date="2018" name="BMC Genomics">
        <title>A manually annotated Actinidia chinensis var. chinensis (kiwifruit) genome highlights the challenges associated with draft genomes and gene prediction in plants.</title>
        <authorList>
            <person name="Pilkington S.M."/>
            <person name="Crowhurst R."/>
            <person name="Hilario E."/>
            <person name="Nardozza S."/>
            <person name="Fraser L."/>
            <person name="Peng Y."/>
            <person name="Gunaseelan K."/>
            <person name="Simpson R."/>
            <person name="Tahir J."/>
            <person name="Deroles S.C."/>
            <person name="Templeton K."/>
            <person name="Luo Z."/>
            <person name="Davy M."/>
            <person name="Cheng C."/>
            <person name="McNeilage M."/>
            <person name="Scaglione D."/>
            <person name="Liu Y."/>
            <person name="Zhang Q."/>
            <person name="Datson P."/>
            <person name="De Silva N."/>
            <person name="Gardiner S.E."/>
            <person name="Bassett H."/>
            <person name="Chagne D."/>
            <person name="McCallum J."/>
            <person name="Dzierzon H."/>
            <person name="Deng C."/>
            <person name="Wang Y.Y."/>
            <person name="Barron L."/>
            <person name="Manako K."/>
            <person name="Bowen J."/>
            <person name="Foster T.M."/>
            <person name="Erridge Z.A."/>
            <person name="Tiffin H."/>
            <person name="Waite C.N."/>
            <person name="Davies K.M."/>
            <person name="Grierson E.P."/>
            <person name="Laing W.A."/>
            <person name="Kirk R."/>
            <person name="Chen X."/>
            <person name="Wood M."/>
            <person name="Montefiori M."/>
            <person name="Brummell D.A."/>
            <person name="Schwinn K.E."/>
            <person name="Catanach A."/>
            <person name="Fullerton C."/>
            <person name="Li D."/>
            <person name="Meiyalaghan S."/>
            <person name="Nieuwenhuizen N."/>
            <person name="Read N."/>
            <person name="Prakash R."/>
            <person name="Hunter D."/>
            <person name="Zhang H."/>
            <person name="McKenzie M."/>
            <person name="Knabel M."/>
            <person name="Harris A."/>
            <person name="Allan A.C."/>
            <person name="Gleave A."/>
            <person name="Chen A."/>
            <person name="Janssen B.J."/>
            <person name="Plunkett B."/>
            <person name="Ampomah-Dwamena C."/>
            <person name="Voogd C."/>
            <person name="Leif D."/>
            <person name="Lafferty D."/>
            <person name="Souleyre E.J.F."/>
            <person name="Varkonyi-Gasic E."/>
            <person name="Gambi F."/>
            <person name="Hanley J."/>
            <person name="Yao J.L."/>
            <person name="Cheung J."/>
            <person name="David K.M."/>
            <person name="Warren B."/>
            <person name="Marsh K."/>
            <person name="Snowden K.C."/>
            <person name="Lin-Wang K."/>
            <person name="Brian L."/>
            <person name="Martinez-Sanchez M."/>
            <person name="Wang M."/>
            <person name="Ileperuma N."/>
            <person name="Macnee N."/>
            <person name="Campin R."/>
            <person name="McAtee P."/>
            <person name="Drummond R.S.M."/>
            <person name="Espley R.V."/>
            <person name="Ireland H.S."/>
            <person name="Wu R."/>
            <person name="Atkinson R.G."/>
            <person name="Karunairetnam S."/>
            <person name="Bulley S."/>
            <person name="Chunkath S."/>
            <person name="Hanley Z."/>
            <person name="Storey R."/>
            <person name="Thrimawithana A.H."/>
            <person name="Thomson S."/>
            <person name="David C."/>
            <person name="Testolin R."/>
            <person name="Huang H."/>
            <person name="Hellens R.P."/>
            <person name="Schaffer R.J."/>
        </authorList>
    </citation>
    <scope>NUCLEOTIDE SEQUENCE [LARGE SCALE GENOMIC DNA]</scope>
    <source>
        <strain evidence="3">cv. Red5</strain>
    </source>
</reference>
<evidence type="ECO:0000313" key="3">
    <source>
        <dbReference type="Proteomes" id="UP000241394"/>
    </source>
</evidence>
<dbReference type="Proteomes" id="UP000241394">
    <property type="component" value="Chromosome LG13"/>
</dbReference>
<evidence type="ECO:0000256" key="1">
    <source>
        <dbReference type="SAM" id="MobiDB-lite"/>
    </source>
</evidence>
<feature type="region of interest" description="Disordered" evidence="1">
    <location>
        <begin position="1"/>
        <end position="25"/>
    </location>
</feature>
<dbReference type="EMBL" id="NKQK01000013">
    <property type="protein sequence ID" value="PSS13426.1"/>
    <property type="molecule type" value="Genomic_DNA"/>
</dbReference>
<dbReference type="AlphaFoldDB" id="A0A2R6QQN0"/>
<accession>A0A2R6QQN0</accession>
<dbReference type="STRING" id="1590841.A0A2R6QQN0"/>
<keyword evidence="3" id="KW-1185">Reference proteome</keyword>
<protein>
    <submittedName>
        <fullName evidence="2">Protein like</fullName>
    </submittedName>
</protein>
<dbReference type="OMA" id="WLDDQIP"/>
<organism evidence="2 3">
    <name type="scientific">Actinidia chinensis var. chinensis</name>
    <name type="common">Chinese soft-hair kiwi</name>
    <dbReference type="NCBI Taxonomy" id="1590841"/>
    <lineage>
        <taxon>Eukaryota</taxon>
        <taxon>Viridiplantae</taxon>
        <taxon>Streptophyta</taxon>
        <taxon>Embryophyta</taxon>
        <taxon>Tracheophyta</taxon>
        <taxon>Spermatophyta</taxon>
        <taxon>Magnoliopsida</taxon>
        <taxon>eudicotyledons</taxon>
        <taxon>Gunneridae</taxon>
        <taxon>Pentapetalae</taxon>
        <taxon>asterids</taxon>
        <taxon>Ericales</taxon>
        <taxon>Actinidiaceae</taxon>
        <taxon>Actinidia</taxon>
    </lineage>
</organism>
<gene>
    <name evidence="2" type="ORF">CEY00_Acc14034</name>
</gene>
<dbReference type="InParanoid" id="A0A2R6QQN0"/>
<name>A0A2R6QQN0_ACTCC</name>
<sequence length="176" mass="19303">MEELNNKKRVRDDSDEFESDSPEVKRLREDLLGNLDDSDLCTTNPDLDSFMKSFEEEISASLSPVPFVDLTSDSGDSRQDFGFLLEASDDELGIPPSTTTSSSDISVEWVRVLSNSGAELSELWGFEDQIPSYDSFDLGIAGGGVHYNVDDDGEYSVLDGLFDYSDLGFGLSDAPV</sequence>
<feature type="compositionally biased region" description="Basic and acidic residues" evidence="1">
    <location>
        <begin position="1"/>
        <end position="12"/>
    </location>
</feature>
<evidence type="ECO:0000313" key="2">
    <source>
        <dbReference type="EMBL" id="PSS13426.1"/>
    </source>
</evidence>
<dbReference type="PANTHER" id="PTHR34539:SF19">
    <property type="entry name" value="T6J4.11 PROTEIN"/>
    <property type="match status" value="1"/>
</dbReference>
<reference evidence="2 3" key="1">
    <citation type="submission" date="2017-07" db="EMBL/GenBank/DDBJ databases">
        <title>An improved, manually edited Actinidia chinensis var. chinensis (kiwifruit) genome highlights the challenges associated with draft genomes and gene prediction in plants.</title>
        <authorList>
            <person name="Pilkington S."/>
            <person name="Crowhurst R."/>
            <person name="Hilario E."/>
            <person name="Nardozza S."/>
            <person name="Fraser L."/>
            <person name="Peng Y."/>
            <person name="Gunaseelan K."/>
            <person name="Simpson R."/>
            <person name="Tahir J."/>
            <person name="Deroles S."/>
            <person name="Templeton K."/>
            <person name="Luo Z."/>
            <person name="Davy M."/>
            <person name="Cheng C."/>
            <person name="Mcneilage M."/>
            <person name="Scaglione D."/>
            <person name="Liu Y."/>
            <person name="Zhang Q."/>
            <person name="Datson P."/>
            <person name="De Silva N."/>
            <person name="Gardiner S."/>
            <person name="Bassett H."/>
            <person name="Chagne D."/>
            <person name="Mccallum J."/>
            <person name="Dzierzon H."/>
            <person name="Deng C."/>
            <person name="Wang Y.-Y."/>
            <person name="Barron N."/>
            <person name="Manako K."/>
            <person name="Bowen J."/>
            <person name="Foster T."/>
            <person name="Erridge Z."/>
            <person name="Tiffin H."/>
            <person name="Waite C."/>
            <person name="Davies K."/>
            <person name="Grierson E."/>
            <person name="Laing W."/>
            <person name="Kirk R."/>
            <person name="Chen X."/>
            <person name="Wood M."/>
            <person name="Montefiori M."/>
            <person name="Brummell D."/>
            <person name="Schwinn K."/>
            <person name="Catanach A."/>
            <person name="Fullerton C."/>
            <person name="Li D."/>
            <person name="Meiyalaghan S."/>
            <person name="Nieuwenhuizen N."/>
            <person name="Read N."/>
            <person name="Prakash R."/>
            <person name="Hunter D."/>
            <person name="Zhang H."/>
            <person name="Mckenzie M."/>
            <person name="Knabel M."/>
            <person name="Harris A."/>
            <person name="Allan A."/>
            <person name="Chen A."/>
            <person name="Janssen B."/>
            <person name="Plunkett B."/>
            <person name="Dwamena C."/>
            <person name="Voogd C."/>
            <person name="Leif D."/>
            <person name="Lafferty D."/>
            <person name="Souleyre E."/>
            <person name="Varkonyi-Gasic E."/>
            <person name="Gambi F."/>
            <person name="Hanley J."/>
            <person name="Yao J.-L."/>
            <person name="Cheung J."/>
            <person name="David K."/>
            <person name="Warren B."/>
            <person name="Marsh K."/>
            <person name="Snowden K."/>
            <person name="Lin-Wang K."/>
            <person name="Brian L."/>
            <person name="Martinez-Sanchez M."/>
            <person name="Wang M."/>
            <person name="Ileperuma N."/>
            <person name="Macnee N."/>
            <person name="Campin R."/>
            <person name="Mcatee P."/>
            <person name="Drummond R."/>
            <person name="Espley R."/>
            <person name="Ireland H."/>
            <person name="Wu R."/>
            <person name="Atkinson R."/>
            <person name="Karunairetnam S."/>
            <person name="Bulley S."/>
            <person name="Chunkath S."/>
            <person name="Hanley Z."/>
            <person name="Storey R."/>
            <person name="Thrimawithana A."/>
            <person name="Thomson S."/>
            <person name="David C."/>
            <person name="Testolin R."/>
        </authorList>
    </citation>
    <scope>NUCLEOTIDE SEQUENCE [LARGE SCALE GENOMIC DNA]</scope>
    <source>
        <strain evidence="3">cv. Red5</strain>
        <tissue evidence="2">Young leaf</tissue>
    </source>
</reference>
<dbReference type="OrthoDB" id="781489at2759"/>
<dbReference type="Gramene" id="PSS13426">
    <property type="protein sequence ID" value="PSS13426"/>
    <property type="gene ID" value="CEY00_Acc14034"/>
</dbReference>
<proteinExistence type="predicted"/>
<dbReference type="FunCoup" id="A0A2R6QQN0">
    <property type="interactions" value="2223"/>
</dbReference>
<dbReference type="PANTHER" id="PTHR34539">
    <property type="entry name" value="T6J4.11 PROTEIN"/>
    <property type="match status" value="1"/>
</dbReference>
<comment type="caution">
    <text evidence="2">The sequence shown here is derived from an EMBL/GenBank/DDBJ whole genome shotgun (WGS) entry which is preliminary data.</text>
</comment>